<sequence length="667" mass="78595">MNQVNTEILTIEKIIKDHYLFAIPSYQRPYVWGDQEINKLCEDIRLAMEETPEQHYFIGTTLSSLNNGRYELVDGQQRTTTLIILAIALKELSVEHDMTKLLTIDALRLYFPIRDNVNQLLACQSGIKQSSSMYQDDAYSQGINNGVEICKCLIQKLEESERKVFLDYLYAKVCWVNNVLPFGADLNKIFRTANFSGIQLEQHEILKARLLAKVTDAQDKSVFAAIWESCQKMDEYFVKNVRDVFNKPSLPRRIEEYREYNPDLFKLAAHNEGVDHEHQYINLLSMIEKSSEIKDKQNKVDETIKTDQKREELEDTEQSYLSSIISFSQLLLHAYRIFLQENGQEDIRFLNEEKLNEVFKDLTDESSDEIMRFITLLWQVRYYFDLFVVKRIKNNHPQSDYHDVLMIKKQKFNDKGYFETTIVADTTALTQLQSILLYTMDRKAQYWLTPFLVDLIQNDKSDLDDESVLNTLENIDNTLSEQRLDHAQKQSLLELSFECCGQNMVLNKLIAEEIETTLSKSSGTSFKHYWFYKLEYLLWKEMKVHSDHIDDAKFKRYRITSKNSVEHVYPQQPEDTSRILDNKDLHAFGNLVLLSVGENSSYGNEMPNVKFERFDNKLDRNKTYESLKFKYMRDLARTKEWNHESIKEHQKEMIQLIQMHYAPEKVV</sequence>
<feature type="domain" description="GmrSD restriction endonucleases C-terminal" evidence="2">
    <location>
        <begin position="516"/>
        <end position="655"/>
    </location>
</feature>
<evidence type="ECO:0000313" key="3">
    <source>
        <dbReference type="EMBL" id="MBS7823594.1"/>
    </source>
</evidence>
<dbReference type="Pfam" id="PF07510">
    <property type="entry name" value="GmrSD_C"/>
    <property type="match status" value="1"/>
</dbReference>
<reference evidence="3" key="1">
    <citation type="submission" date="2021-03" db="EMBL/GenBank/DDBJ databases">
        <title>Identification and antibiotic profiling of Wohlfahrtiimonas chitiniclastica, an underestimated human pathogen.</title>
        <authorList>
            <person name="Kopf A."/>
            <person name="Bunk B."/>
            <person name="Coldewey S."/>
            <person name="Gunzer F."/>
            <person name="Riedel T."/>
            <person name="Schroettner P."/>
        </authorList>
    </citation>
    <scope>NUCLEOTIDE SEQUENCE</scope>
    <source>
        <strain evidence="3">DSM 100917</strain>
    </source>
</reference>
<name>A0AB35BV55_9GAMM</name>
<organism evidence="3 4">
    <name type="scientific">Wohlfahrtiimonas chitiniclastica</name>
    <dbReference type="NCBI Taxonomy" id="400946"/>
    <lineage>
        <taxon>Bacteria</taxon>
        <taxon>Pseudomonadati</taxon>
        <taxon>Pseudomonadota</taxon>
        <taxon>Gammaproteobacteria</taxon>
        <taxon>Cardiobacteriales</taxon>
        <taxon>Ignatzschineriaceae</taxon>
        <taxon>Wohlfahrtiimonas</taxon>
    </lineage>
</organism>
<protein>
    <submittedName>
        <fullName evidence="3">DUF262 domain-containing protein</fullName>
    </submittedName>
</protein>
<dbReference type="AlphaFoldDB" id="A0AB35BV55"/>
<dbReference type="PANTHER" id="PTHR35149:SF2">
    <property type="entry name" value="DUF262 DOMAIN-CONTAINING PROTEIN"/>
    <property type="match status" value="1"/>
</dbReference>
<dbReference type="InterPro" id="IPR004919">
    <property type="entry name" value="GmrSD_N"/>
</dbReference>
<gene>
    <name evidence="3" type="ORF">J7561_00050</name>
</gene>
<dbReference type="Proteomes" id="UP000680020">
    <property type="component" value="Unassembled WGS sequence"/>
</dbReference>
<dbReference type="Pfam" id="PF03235">
    <property type="entry name" value="GmrSD_N"/>
    <property type="match status" value="1"/>
</dbReference>
<evidence type="ECO:0000259" key="1">
    <source>
        <dbReference type="Pfam" id="PF03235"/>
    </source>
</evidence>
<accession>A0AB35BV55</accession>
<evidence type="ECO:0000313" key="4">
    <source>
        <dbReference type="Proteomes" id="UP000680020"/>
    </source>
</evidence>
<dbReference type="EMBL" id="JAGIBU010000001">
    <property type="protein sequence ID" value="MBS7823594.1"/>
    <property type="molecule type" value="Genomic_DNA"/>
</dbReference>
<proteinExistence type="predicted"/>
<dbReference type="PANTHER" id="PTHR35149">
    <property type="entry name" value="SLL5132 PROTEIN"/>
    <property type="match status" value="1"/>
</dbReference>
<evidence type="ECO:0000259" key="2">
    <source>
        <dbReference type="Pfam" id="PF07510"/>
    </source>
</evidence>
<comment type="caution">
    <text evidence="3">The sequence shown here is derived from an EMBL/GenBank/DDBJ whole genome shotgun (WGS) entry which is preliminary data.</text>
</comment>
<feature type="domain" description="GmrSD restriction endonucleases N-terminal" evidence="1">
    <location>
        <begin position="11"/>
        <end position="211"/>
    </location>
</feature>
<dbReference type="InterPro" id="IPR011089">
    <property type="entry name" value="GmrSD_C"/>
</dbReference>
<dbReference type="RefSeq" id="WP_213403197.1">
    <property type="nucleotide sequence ID" value="NZ_JAGIBT010000001.1"/>
</dbReference>